<dbReference type="PANTHER" id="PTHR12224:SF0">
    <property type="entry name" value="BETA-1,4-MANNOSYL-GLYCOPROTEIN 4-BETA-N-ACETYLGLUCOSAMINYLTRANSFERASE"/>
    <property type="match status" value="1"/>
</dbReference>
<dbReference type="GO" id="GO:0006044">
    <property type="term" value="P:N-acetylglucosamine metabolic process"/>
    <property type="evidence" value="ECO:0007669"/>
    <property type="project" value="TreeGrafter"/>
</dbReference>
<dbReference type="PANTHER" id="PTHR12224">
    <property type="entry name" value="BETA-1,4-MANNOSYL-GLYCOPROTEIN BETA-1,4-N-ACETYLGLUCOSAMINYL-TRANSFERASE"/>
    <property type="match status" value="1"/>
</dbReference>
<evidence type="ECO:0000313" key="2">
    <source>
        <dbReference type="Proteomes" id="UP000663868"/>
    </source>
</evidence>
<evidence type="ECO:0000313" key="1">
    <source>
        <dbReference type="EMBL" id="CAF4227950.1"/>
    </source>
</evidence>
<proteinExistence type="predicted"/>
<dbReference type="EMBL" id="CAJOBB010009441">
    <property type="protein sequence ID" value="CAF4227950.1"/>
    <property type="molecule type" value="Genomic_DNA"/>
</dbReference>
<reference evidence="1" key="1">
    <citation type="submission" date="2021-02" db="EMBL/GenBank/DDBJ databases">
        <authorList>
            <person name="Nowell W R."/>
        </authorList>
    </citation>
    <scope>NUCLEOTIDE SEQUENCE</scope>
</reference>
<protein>
    <submittedName>
        <fullName evidence="1">Uncharacterized protein</fullName>
    </submittedName>
</protein>
<dbReference type="GO" id="GO:0016020">
    <property type="term" value="C:membrane"/>
    <property type="evidence" value="ECO:0007669"/>
    <property type="project" value="InterPro"/>
</dbReference>
<dbReference type="AlphaFoldDB" id="A0A820CX80"/>
<accession>A0A820CX80</accession>
<dbReference type="InterPro" id="IPR006813">
    <property type="entry name" value="Glyco_trans_17"/>
</dbReference>
<sequence>MLEIRLYELYDFVTLFLIAESNVTTSGKAKPYHLKENWSRFARYHSKMRRVELNQLNHKGMINKTFDPWVFEAKMRDEGLRLALPNSSKDFVLMSADVDEIPKARFIRALASCRLQIPFQPSLLQCDFHYYSFEYVGIRRYYWPGGSLFRFSANEKIPSDLRNTRHSYRPIPNACFHCSFCFDTLGSVRTKLSSITHVELDIPKYHDQKFIIDRFQNGKDLLDRFSEEVRWINVDEIDLPQLVKLQKSRFMYILNRSSLPNAGFRDV</sequence>
<name>A0A820CX80_9BILA</name>
<gene>
    <name evidence="1" type="ORF">KXQ929_LOCUS41573</name>
</gene>
<comment type="caution">
    <text evidence="1">The sequence shown here is derived from an EMBL/GenBank/DDBJ whole genome shotgun (WGS) entry which is preliminary data.</text>
</comment>
<dbReference type="Pfam" id="PF04724">
    <property type="entry name" value="Glyco_transf_17"/>
    <property type="match status" value="1"/>
</dbReference>
<dbReference type="GO" id="GO:0003830">
    <property type="term" value="F:beta-1,4-mannosylglycoprotein 4-beta-N-acetylglucosaminyltransferase activity"/>
    <property type="evidence" value="ECO:0007669"/>
    <property type="project" value="InterPro"/>
</dbReference>
<dbReference type="Proteomes" id="UP000663868">
    <property type="component" value="Unassembled WGS sequence"/>
</dbReference>
<organism evidence="1 2">
    <name type="scientific">Adineta steineri</name>
    <dbReference type="NCBI Taxonomy" id="433720"/>
    <lineage>
        <taxon>Eukaryota</taxon>
        <taxon>Metazoa</taxon>
        <taxon>Spiralia</taxon>
        <taxon>Gnathifera</taxon>
        <taxon>Rotifera</taxon>
        <taxon>Eurotatoria</taxon>
        <taxon>Bdelloidea</taxon>
        <taxon>Adinetida</taxon>
        <taxon>Adinetidae</taxon>
        <taxon>Adineta</taxon>
    </lineage>
</organism>